<accession>A0A5M6CJR5</accession>
<proteinExistence type="predicted"/>
<gene>
    <name evidence="1" type="ORF">F0460_08095</name>
</gene>
<dbReference type="EMBL" id="VWSG01000005">
    <property type="protein sequence ID" value="KAA5535267.1"/>
    <property type="molecule type" value="Genomic_DNA"/>
</dbReference>
<sequence>MNKMVAIITGDIVSSRTLKPAVWLKHLKEGLQMFGNSPLNWELYRGDSFQLKTTAEDALLHAVLLKTWIKQLKEIDVRLSIGIGEQTFEGTKITEGNGTAFELSGEGFDALDKKNLTINTANKSLNDTFRVMTDLALLIMDKWTDKSAEIIFLKLKNPELNQTQIAEKLNKKQSTISEALKRGGFDEIDQFINYYNQTMKQYVATSS</sequence>
<organism evidence="1 2">
    <name type="scientific">Paenimyroides baculatum</name>
    <dbReference type="NCBI Taxonomy" id="2608000"/>
    <lineage>
        <taxon>Bacteria</taxon>
        <taxon>Pseudomonadati</taxon>
        <taxon>Bacteroidota</taxon>
        <taxon>Flavobacteriia</taxon>
        <taxon>Flavobacteriales</taxon>
        <taxon>Flavobacteriaceae</taxon>
        <taxon>Paenimyroides</taxon>
    </lineage>
</organism>
<evidence type="ECO:0000313" key="1">
    <source>
        <dbReference type="EMBL" id="KAA5535267.1"/>
    </source>
</evidence>
<comment type="caution">
    <text evidence="1">The sequence shown here is derived from an EMBL/GenBank/DDBJ whole genome shotgun (WGS) entry which is preliminary data.</text>
</comment>
<evidence type="ECO:0000313" key="2">
    <source>
        <dbReference type="Proteomes" id="UP000325141"/>
    </source>
</evidence>
<dbReference type="AlphaFoldDB" id="A0A5M6CJR5"/>
<keyword evidence="2" id="KW-1185">Reference proteome</keyword>
<name>A0A5M6CJR5_9FLAO</name>
<protein>
    <submittedName>
        <fullName evidence="1">Transcriptional regulator</fullName>
    </submittedName>
</protein>
<dbReference type="Proteomes" id="UP000325141">
    <property type="component" value="Unassembled WGS sequence"/>
</dbReference>
<reference evidence="1 2" key="1">
    <citation type="submission" date="2019-09" db="EMBL/GenBank/DDBJ databases">
        <title>Genome sequence and assembly of Flavobacterium sp.</title>
        <authorList>
            <person name="Chhetri G."/>
        </authorList>
    </citation>
    <scope>NUCLEOTIDE SEQUENCE [LARGE SCALE GENOMIC DNA]</scope>
    <source>
        <strain evidence="1 2">SNL9</strain>
    </source>
</reference>